<dbReference type="SMART" id="SM00360">
    <property type="entry name" value="RRM"/>
    <property type="match status" value="1"/>
</dbReference>
<keyword evidence="4" id="KW-0539">Nucleus</keyword>
<dbReference type="InterPro" id="IPR035979">
    <property type="entry name" value="RBD_domain_sf"/>
</dbReference>
<comment type="subcellular location">
    <subcellularLocation>
        <location evidence="1">Nucleus</location>
    </subcellularLocation>
</comment>
<dbReference type="Proteomes" id="UP001432027">
    <property type="component" value="Unassembled WGS sequence"/>
</dbReference>
<dbReference type="Gene3D" id="3.30.70.330">
    <property type="match status" value="1"/>
</dbReference>
<dbReference type="Pfam" id="PF25524">
    <property type="entry name" value="RSLD_CPSF6"/>
    <property type="match status" value="1"/>
</dbReference>
<evidence type="ECO:0000256" key="3">
    <source>
        <dbReference type="ARBA" id="ARBA00022664"/>
    </source>
</evidence>
<dbReference type="InterPro" id="IPR034772">
    <property type="entry name" value="CPSF6/7"/>
</dbReference>
<feature type="compositionally biased region" description="Pro residues" evidence="5">
    <location>
        <begin position="327"/>
        <end position="339"/>
    </location>
</feature>
<dbReference type="AlphaFoldDB" id="A0AAV5TQ87"/>
<feature type="region of interest" description="Disordered" evidence="5">
    <location>
        <begin position="59"/>
        <end position="79"/>
    </location>
</feature>
<evidence type="ECO:0000256" key="1">
    <source>
        <dbReference type="ARBA" id="ARBA00004123"/>
    </source>
</evidence>
<dbReference type="GO" id="GO:0003723">
    <property type="term" value="F:RNA binding"/>
    <property type="evidence" value="ECO:0007669"/>
    <property type="project" value="InterPro"/>
</dbReference>
<organism evidence="7 8">
    <name type="scientific">Pristionchus entomophagus</name>
    <dbReference type="NCBI Taxonomy" id="358040"/>
    <lineage>
        <taxon>Eukaryota</taxon>
        <taxon>Metazoa</taxon>
        <taxon>Ecdysozoa</taxon>
        <taxon>Nematoda</taxon>
        <taxon>Chromadorea</taxon>
        <taxon>Rhabditida</taxon>
        <taxon>Rhabditina</taxon>
        <taxon>Diplogasteromorpha</taxon>
        <taxon>Diplogasteroidea</taxon>
        <taxon>Neodiplogasteridae</taxon>
        <taxon>Pristionchus</taxon>
    </lineage>
</organism>
<feature type="non-terminal residue" evidence="7">
    <location>
        <position position="1"/>
    </location>
</feature>
<keyword evidence="8" id="KW-1185">Reference proteome</keyword>
<sequence length="506" mass="54475">DNEEDLLAGGGDVDTNMDNIDEEKLLNDDHDEPEFNPFQVKQEELDLFDAAIEPSGAEKETTLPLPTTPTVISSTPTNEPSLGITTNAGVTFSNSAANIANITGKKFCCYIGNMTWWTTDDDLVKVINSCGPDDLVDLKFYENRLNGQSKGFCLAVFLTDQSVRTITEKLPLRPVHGQTLVVLPYSKISLARLEEASAKSQTRIEQKKAKEENGMLNMGTIRIGAMGITPMGPGGGPVGGGPPPNQQPPPMMNMGMMGQRPPMGVQMGGPMMGGPMGGRPGGPSGPMNPQQQMIIPQTRIMPGGMVQMGGPPPQMQQQGMRPMQQGGPPPGMSQPPPGMAPRQMGGGPPPPSGPPQPLMGRPVGAPPNVGAAGFPAGAHINPNVYPGYQHGAPQEMPLMEGEVEEVMNRNRTISSSAISRAISDATSGNHADAIETLLTAISLIKQSRCAADERCKLLISSLHDTLSGIEAKMKERKRDRRDRSRSRSRERKHRRRSRSRSPRRKY</sequence>
<feature type="domain" description="RRM" evidence="6">
    <location>
        <begin position="108"/>
        <end position="183"/>
    </location>
</feature>
<reference evidence="7" key="1">
    <citation type="submission" date="2023-10" db="EMBL/GenBank/DDBJ databases">
        <title>Genome assembly of Pristionchus species.</title>
        <authorList>
            <person name="Yoshida K."/>
            <person name="Sommer R.J."/>
        </authorList>
    </citation>
    <scope>NUCLEOTIDE SEQUENCE</scope>
    <source>
        <strain evidence="7">RS0144</strain>
    </source>
</reference>
<evidence type="ECO:0000259" key="6">
    <source>
        <dbReference type="SMART" id="SM00360"/>
    </source>
</evidence>
<proteinExistence type="inferred from homology"/>
<dbReference type="GO" id="GO:0005634">
    <property type="term" value="C:nucleus"/>
    <property type="evidence" value="ECO:0007669"/>
    <property type="project" value="UniProtKB-SubCell"/>
</dbReference>
<dbReference type="SUPFAM" id="SSF54928">
    <property type="entry name" value="RNA-binding domain, RBD"/>
    <property type="match status" value="1"/>
</dbReference>
<evidence type="ECO:0000313" key="7">
    <source>
        <dbReference type="EMBL" id="GMS96424.1"/>
    </source>
</evidence>
<dbReference type="InterPro" id="IPR000504">
    <property type="entry name" value="RRM_dom"/>
</dbReference>
<evidence type="ECO:0000313" key="8">
    <source>
        <dbReference type="Proteomes" id="UP001432027"/>
    </source>
</evidence>
<feature type="compositionally biased region" description="Low complexity" evidence="5">
    <location>
        <begin position="303"/>
        <end position="326"/>
    </location>
</feature>
<evidence type="ECO:0000256" key="4">
    <source>
        <dbReference type="ARBA" id="ARBA00023242"/>
    </source>
</evidence>
<dbReference type="PANTHER" id="PTHR23204">
    <property type="entry name" value="CLEAVAGE AND POLYADENYLATION SPECIFIC FACTOR"/>
    <property type="match status" value="1"/>
</dbReference>
<gene>
    <name evidence="7" type="ORF">PENTCL1PPCAC_18599</name>
</gene>
<dbReference type="InterPro" id="IPR012677">
    <property type="entry name" value="Nucleotide-bd_a/b_plait_sf"/>
</dbReference>
<comment type="caution">
    <text evidence="7">The sequence shown here is derived from an EMBL/GenBank/DDBJ whole genome shotgun (WGS) entry which is preliminary data.</text>
</comment>
<feature type="compositionally biased region" description="Basic residues" evidence="5">
    <location>
        <begin position="488"/>
        <end position="506"/>
    </location>
</feature>
<accession>A0AAV5TQ87</accession>
<feature type="compositionally biased region" description="Low complexity" evidence="5">
    <location>
        <begin position="62"/>
        <end position="77"/>
    </location>
</feature>
<keyword evidence="3" id="KW-0507">mRNA processing</keyword>
<dbReference type="GO" id="GO:0006397">
    <property type="term" value="P:mRNA processing"/>
    <property type="evidence" value="ECO:0007669"/>
    <property type="project" value="UniProtKB-KW"/>
</dbReference>
<protein>
    <recommendedName>
        <fullName evidence="6">RRM domain-containing protein</fullName>
    </recommendedName>
</protein>
<name>A0AAV5TQ87_9BILA</name>
<evidence type="ECO:0000256" key="2">
    <source>
        <dbReference type="ARBA" id="ARBA00006265"/>
    </source>
</evidence>
<evidence type="ECO:0000256" key="5">
    <source>
        <dbReference type="SAM" id="MobiDB-lite"/>
    </source>
</evidence>
<dbReference type="InterPro" id="IPR057951">
    <property type="entry name" value="CPSF6/7_RSLD_N"/>
</dbReference>
<feature type="region of interest" description="Disordered" evidence="5">
    <location>
        <begin position="303"/>
        <end position="370"/>
    </location>
</feature>
<comment type="similarity">
    <text evidence="2">Belongs to the RRM CPSF6/7 family.</text>
</comment>
<feature type="compositionally biased region" description="Pro residues" evidence="5">
    <location>
        <begin position="347"/>
        <end position="357"/>
    </location>
</feature>
<dbReference type="EMBL" id="BTSX01000004">
    <property type="protein sequence ID" value="GMS96424.1"/>
    <property type="molecule type" value="Genomic_DNA"/>
</dbReference>
<feature type="region of interest" description="Disordered" evidence="5">
    <location>
        <begin position="468"/>
        <end position="506"/>
    </location>
</feature>